<evidence type="ECO:0000313" key="8">
    <source>
        <dbReference type="Proteomes" id="UP000494165"/>
    </source>
</evidence>
<comment type="caution">
    <text evidence="7">The sequence shown here is derived from an EMBL/GenBank/DDBJ whole genome shotgun (WGS) entry which is preliminary data.</text>
</comment>
<dbReference type="Proteomes" id="UP000494165">
    <property type="component" value="Unassembled WGS sequence"/>
</dbReference>
<accession>A0A8S1C3N3</accession>
<sequence>MRKQIVPINTIVKSQLQVDSEEKRKVRQKYKIKSSDTDAEAMEKQIKETVEIGCLNSIEKSRRNCREIYDKTYNECMGGVSELVAWLICQPLKVDYLCDLSEFLTGRTPCDASEHLSPGYGAAFNILDASNHSLESILGEAKFRYKLPDPDMREQVQDMTSSTKTIIARVRAKAEGAELLLGLMNKVVALMFLPTILKAVKYLNNYLQRPGYDNIFITKKFEALNEKRESQGRRPVLLPLRKMERKNLVFRSSWLPNGPEATHYFKPCFRLLLLFFIVLVVWTTDYLYYRTLMVVADHGRFNVTVSGNHTVHIKVAGTGFVAQLVRSVTEKFNNDALINDTLSNEHCLPRPAKLKTYYNVKISICLLLMAGLVVLDHLTDRARNSIIAWYYPERECQRTVFLYNKLLKIRMQWMEVAKKAVRAKMGELTAERKRLRERPAILKAVTSISEKWWKRKRCVLCSAKEARGERFVYCKNCLIKLYFCVACWRDVDCKCLVCSIKTAV</sequence>
<dbReference type="EMBL" id="CADEPI010000026">
    <property type="protein sequence ID" value="CAB3366600.1"/>
    <property type="molecule type" value="Genomic_DNA"/>
</dbReference>
<proteinExistence type="predicted"/>
<dbReference type="InterPro" id="IPR012858">
    <property type="entry name" value="DC_STAMP-like"/>
</dbReference>
<protein>
    <recommendedName>
        <fullName evidence="6">Dendritic cell-specific transmembrane protein-like domain-containing protein</fullName>
    </recommendedName>
</protein>
<evidence type="ECO:0000256" key="2">
    <source>
        <dbReference type="ARBA" id="ARBA00022692"/>
    </source>
</evidence>
<dbReference type="OrthoDB" id="5985669at2759"/>
<evidence type="ECO:0000256" key="3">
    <source>
        <dbReference type="ARBA" id="ARBA00022989"/>
    </source>
</evidence>
<keyword evidence="8" id="KW-1185">Reference proteome</keyword>
<dbReference type="GO" id="GO:0016020">
    <property type="term" value="C:membrane"/>
    <property type="evidence" value="ECO:0007669"/>
    <property type="project" value="UniProtKB-SubCell"/>
</dbReference>
<evidence type="ECO:0000256" key="1">
    <source>
        <dbReference type="ARBA" id="ARBA00004141"/>
    </source>
</evidence>
<evidence type="ECO:0000256" key="4">
    <source>
        <dbReference type="ARBA" id="ARBA00023136"/>
    </source>
</evidence>
<dbReference type="PANTHER" id="PTHR21041">
    <property type="entry name" value="DENDRITIC CELL-SPECIFIC TRANSMEMBRANE PROTEIN"/>
    <property type="match status" value="1"/>
</dbReference>
<gene>
    <name evidence="7" type="ORF">CLODIP_2_CD15934</name>
</gene>
<dbReference type="Pfam" id="PF07782">
    <property type="entry name" value="DC_STAMP"/>
    <property type="match status" value="1"/>
</dbReference>
<dbReference type="AlphaFoldDB" id="A0A8S1C3N3"/>
<keyword evidence="2 5" id="KW-0812">Transmembrane</keyword>
<evidence type="ECO:0000256" key="5">
    <source>
        <dbReference type="SAM" id="Phobius"/>
    </source>
</evidence>
<evidence type="ECO:0000259" key="6">
    <source>
        <dbReference type="Pfam" id="PF07782"/>
    </source>
</evidence>
<keyword evidence="4 5" id="KW-0472">Membrane</keyword>
<dbReference type="PANTHER" id="PTHR21041:SF17">
    <property type="entry name" value="E3 UBIQUITIN-PROTEIN LIGASE DCST1"/>
    <property type="match status" value="1"/>
</dbReference>
<keyword evidence="3 5" id="KW-1133">Transmembrane helix</keyword>
<feature type="transmembrane region" description="Helical" evidence="5">
    <location>
        <begin position="271"/>
        <end position="289"/>
    </location>
</feature>
<feature type="domain" description="Dendritic cell-specific transmembrane protein-like" evidence="6">
    <location>
        <begin position="212"/>
        <end position="403"/>
    </location>
</feature>
<comment type="subcellular location">
    <subcellularLocation>
        <location evidence="1">Membrane</location>
        <topology evidence="1">Multi-pass membrane protein</topology>
    </subcellularLocation>
</comment>
<evidence type="ECO:0000313" key="7">
    <source>
        <dbReference type="EMBL" id="CAB3366600.1"/>
    </source>
</evidence>
<reference evidence="7 8" key="1">
    <citation type="submission" date="2020-04" db="EMBL/GenBank/DDBJ databases">
        <authorList>
            <person name="Alioto T."/>
            <person name="Alioto T."/>
            <person name="Gomez Garrido J."/>
        </authorList>
    </citation>
    <scope>NUCLEOTIDE SEQUENCE [LARGE SCALE GENOMIC DNA]</scope>
</reference>
<dbReference type="InterPro" id="IPR051856">
    <property type="entry name" value="CSR-E3_Ligase_Protein"/>
</dbReference>
<feature type="transmembrane region" description="Helical" evidence="5">
    <location>
        <begin position="358"/>
        <end position="375"/>
    </location>
</feature>
<organism evidence="7 8">
    <name type="scientific">Cloeon dipterum</name>
    <dbReference type="NCBI Taxonomy" id="197152"/>
    <lineage>
        <taxon>Eukaryota</taxon>
        <taxon>Metazoa</taxon>
        <taxon>Ecdysozoa</taxon>
        <taxon>Arthropoda</taxon>
        <taxon>Hexapoda</taxon>
        <taxon>Insecta</taxon>
        <taxon>Pterygota</taxon>
        <taxon>Palaeoptera</taxon>
        <taxon>Ephemeroptera</taxon>
        <taxon>Pisciforma</taxon>
        <taxon>Baetidae</taxon>
        <taxon>Cloeon</taxon>
    </lineage>
</organism>
<name>A0A8S1C3N3_9INSE</name>